<dbReference type="InterPro" id="IPR025948">
    <property type="entry name" value="HTH-like_dom"/>
</dbReference>
<accession>A0ABT9ZT65</accession>
<gene>
    <name evidence="2" type="ORF">J2S74_001809</name>
</gene>
<evidence type="ECO:0000259" key="1">
    <source>
        <dbReference type="Pfam" id="PF13276"/>
    </source>
</evidence>
<comment type="caution">
    <text evidence="2">The sequence shown here is derived from an EMBL/GenBank/DDBJ whole genome shotgun (WGS) entry which is preliminary data.</text>
</comment>
<proteinExistence type="predicted"/>
<reference evidence="2 3" key="1">
    <citation type="submission" date="2023-07" db="EMBL/GenBank/DDBJ databases">
        <title>Genomic Encyclopedia of Type Strains, Phase IV (KMG-IV): sequencing the most valuable type-strain genomes for metagenomic binning, comparative biology and taxonomic classification.</title>
        <authorList>
            <person name="Goeker M."/>
        </authorList>
    </citation>
    <scope>NUCLEOTIDE SEQUENCE [LARGE SCALE GENOMIC DNA]</scope>
    <source>
        <strain evidence="2 3">DSM 9768</strain>
    </source>
</reference>
<dbReference type="PANTHER" id="PTHR46889:SF4">
    <property type="entry name" value="TRANSPOSASE INSO FOR INSERTION SEQUENCE ELEMENT IS911B-RELATED"/>
    <property type="match status" value="1"/>
</dbReference>
<dbReference type="Pfam" id="PF13276">
    <property type="entry name" value="HTH_21"/>
    <property type="match status" value="1"/>
</dbReference>
<evidence type="ECO:0000313" key="2">
    <source>
        <dbReference type="EMBL" id="MDQ0254430.1"/>
    </source>
</evidence>
<dbReference type="EMBL" id="JAUSUG010000006">
    <property type="protein sequence ID" value="MDQ0254430.1"/>
    <property type="molecule type" value="Genomic_DNA"/>
</dbReference>
<sequence length="85" mass="10240">MCEVLQLPRSTYYYEAKIRDNQDEELSNLIVEIFKNSRNIYGQRKIKKELQKQGWQVSRRRIGRIMTEQGLVSKYTIAQFKPRKT</sequence>
<name>A0ABT9ZT65_9BACI</name>
<evidence type="ECO:0000313" key="3">
    <source>
        <dbReference type="Proteomes" id="UP001230005"/>
    </source>
</evidence>
<dbReference type="PANTHER" id="PTHR46889">
    <property type="entry name" value="TRANSPOSASE INSF FOR INSERTION SEQUENCE IS3B-RELATED"/>
    <property type="match status" value="1"/>
</dbReference>
<keyword evidence="3" id="KW-1185">Reference proteome</keyword>
<dbReference type="Proteomes" id="UP001230005">
    <property type="component" value="Unassembled WGS sequence"/>
</dbReference>
<protein>
    <submittedName>
        <fullName evidence="2">Repressor of nif and glnA expression</fullName>
    </submittedName>
</protein>
<feature type="domain" description="HTH-like" evidence="1">
    <location>
        <begin position="22"/>
        <end position="75"/>
    </location>
</feature>
<organism evidence="2 3">
    <name type="scientific">Evansella vedderi</name>
    <dbReference type="NCBI Taxonomy" id="38282"/>
    <lineage>
        <taxon>Bacteria</taxon>
        <taxon>Bacillati</taxon>
        <taxon>Bacillota</taxon>
        <taxon>Bacilli</taxon>
        <taxon>Bacillales</taxon>
        <taxon>Bacillaceae</taxon>
        <taxon>Evansella</taxon>
    </lineage>
</organism>
<feature type="non-terminal residue" evidence="2">
    <location>
        <position position="85"/>
    </location>
</feature>
<dbReference type="InterPro" id="IPR050900">
    <property type="entry name" value="Transposase_IS3/IS150/IS904"/>
</dbReference>